<dbReference type="InterPro" id="IPR036322">
    <property type="entry name" value="WD40_repeat_dom_sf"/>
</dbReference>
<protein>
    <submittedName>
        <fullName evidence="7">Uncharacterized protein</fullName>
    </submittedName>
</protein>
<feature type="repeat" description="WD" evidence="5">
    <location>
        <begin position="230"/>
        <end position="277"/>
    </location>
</feature>
<dbReference type="Pfam" id="PF00400">
    <property type="entry name" value="WD40"/>
    <property type="match status" value="7"/>
</dbReference>
<organism evidence="7">
    <name type="scientific">Bionectria ochroleuca</name>
    <name type="common">Gliocladium roseum</name>
    <dbReference type="NCBI Taxonomy" id="29856"/>
    <lineage>
        <taxon>Eukaryota</taxon>
        <taxon>Fungi</taxon>
        <taxon>Dikarya</taxon>
        <taxon>Ascomycota</taxon>
        <taxon>Pezizomycotina</taxon>
        <taxon>Sordariomycetes</taxon>
        <taxon>Hypocreomycetidae</taxon>
        <taxon>Hypocreales</taxon>
        <taxon>Bionectriaceae</taxon>
        <taxon>Clonostachys</taxon>
    </lineage>
</organism>
<evidence type="ECO:0000256" key="1">
    <source>
        <dbReference type="ARBA" id="ARBA00004604"/>
    </source>
</evidence>
<accession>A0A0B7KFT3</accession>
<evidence type="ECO:0000256" key="4">
    <source>
        <dbReference type="ARBA" id="ARBA00023242"/>
    </source>
</evidence>
<evidence type="ECO:0000256" key="2">
    <source>
        <dbReference type="ARBA" id="ARBA00022574"/>
    </source>
</evidence>
<dbReference type="InterPro" id="IPR001680">
    <property type="entry name" value="WD40_rpt"/>
</dbReference>
<dbReference type="AlphaFoldDB" id="A0A0B7KFT3"/>
<evidence type="ECO:0000313" key="7">
    <source>
        <dbReference type="EMBL" id="CEO54272.1"/>
    </source>
</evidence>
<feature type="repeat" description="WD" evidence="5">
    <location>
        <begin position="187"/>
        <end position="228"/>
    </location>
</feature>
<evidence type="ECO:0000256" key="3">
    <source>
        <dbReference type="ARBA" id="ARBA00022737"/>
    </source>
</evidence>
<dbReference type="PANTHER" id="PTHR19848">
    <property type="entry name" value="WD40 REPEAT PROTEIN"/>
    <property type="match status" value="1"/>
</dbReference>
<evidence type="ECO:0000256" key="5">
    <source>
        <dbReference type="PROSITE-ProRule" id="PRU00221"/>
    </source>
</evidence>
<keyword evidence="3" id="KW-0677">Repeat</keyword>
<keyword evidence="2 5" id="KW-0853">WD repeat</keyword>
<dbReference type="SMART" id="SM00320">
    <property type="entry name" value="WD40"/>
    <property type="match status" value="8"/>
</dbReference>
<dbReference type="PRINTS" id="PR00320">
    <property type="entry name" value="GPROTEINBRPT"/>
</dbReference>
<name>A0A0B7KFT3_BIOOC</name>
<feature type="repeat" description="WD" evidence="5">
    <location>
        <begin position="406"/>
        <end position="447"/>
    </location>
</feature>
<dbReference type="PROSITE" id="PS00678">
    <property type="entry name" value="WD_REPEATS_1"/>
    <property type="match status" value="2"/>
</dbReference>
<feature type="repeat" description="WD" evidence="5">
    <location>
        <begin position="278"/>
        <end position="313"/>
    </location>
</feature>
<dbReference type="InterPro" id="IPR020472">
    <property type="entry name" value="WD40_PAC1"/>
</dbReference>
<reference evidence="7" key="1">
    <citation type="submission" date="2015-01" db="EMBL/GenBank/DDBJ databases">
        <authorList>
            <person name="Durling Mikael"/>
        </authorList>
    </citation>
    <scope>NUCLEOTIDE SEQUENCE</scope>
</reference>
<feature type="region of interest" description="Disordered" evidence="6">
    <location>
        <begin position="1"/>
        <end position="32"/>
    </location>
</feature>
<dbReference type="Gene3D" id="2.130.10.10">
    <property type="entry name" value="YVTN repeat-like/Quinoprotein amine dehydrogenase"/>
    <property type="match status" value="1"/>
</dbReference>
<dbReference type="GO" id="GO:0005730">
    <property type="term" value="C:nucleolus"/>
    <property type="evidence" value="ECO:0007669"/>
    <property type="project" value="UniProtKB-SubCell"/>
</dbReference>
<comment type="subcellular location">
    <subcellularLocation>
        <location evidence="1">Nucleus</location>
        <location evidence="1">Nucleolus</location>
    </subcellularLocation>
</comment>
<dbReference type="PROSITE" id="PS50082">
    <property type="entry name" value="WD_REPEATS_2"/>
    <property type="match status" value="7"/>
</dbReference>
<feature type="repeat" description="WD" evidence="5">
    <location>
        <begin position="490"/>
        <end position="523"/>
    </location>
</feature>
<keyword evidence="4" id="KW-0539">Nucleus</keyword>
<feature type="repeat" description="WD" evidence="5">
    <location>
        <begin position="144"/>
        <end position="186"/>
    </location>
</feature>
<dbReference type="PANTHER" id="PTHR19848:SF0">
    <property type="entry name" value="NOTCHLESS PROTEIN HOMOLOG 1"/>
    <property type="match status" value="1"/>
</dbReference>
<feature type="repeat" description="WD" evidence="5">
    <location>
        <begin position="448"/>
        <end position="489"/>
    </location>
</feature>
<dbReference type="GO" id="GO:0000027">
    <property type="term" value="P:ribosomal large subunit assembly"/>
    <property type="evidence" value="ECO:0007669"/>
    <property type="project" value="TreeGrafter"/>
</dbReference>
<dbReference type="InterPro" id="IPR019775">
    <property type="entry name" value="WD40_repeat_CS"/>
</dbReference>
<proteinExistence type="predicted"/>
<feature type="compositionally biased region" description="Polar residues" evidence="6">
    <location>
        <begin position="20"/>
        <end position="32"/>
    </location>
</feature>
<dbReference type="SUPFAM" id="SSF50978">
    <property type="entry name" value="WD40 repeat-like"/>
    <property type="match status" value="1"/>
</dbReference>
<gene>
    <name evidence="7" type="ORF">BN869_000010330_1</name>
</gene>
<evidence type="ECO:0000256" key="6">
    <source>
        <dbReference type="SAM" id="MobiDB-lite"/>
    </source>
</evidence>
<dbReference type="EMBL" id="CDPU01000041">
    <property type="protein sequence ID" value="CEO54272.1"/>
    <property type="molecule type" value="Genomic_DNA"/>
</dbReference>
<dbReference type="PROSITE" id="PS50294">
    <property type="entry name" value="WD_REPEATS_REGION"/>
    <property type="match status" value="7"/>
</dbReference>
<dbReference type="InterPro" id="IPR015943">
    <property type="entry name" value="WD40/YVTN_repeat-like_dom_sf"/>
</dbReference>
<sequence>MATVVPPPSKRQRREALERTQVQHQDDPSAQVQGSFRTRFIDGDGQQLADVVEVNFADATEKNMSQLLNTLLQNDKEDAVPYRFKILISESNKVINSLPASPADLPELLKAHGLTSPAEAILSFVAEPQAVFKVNAVSRLSHRIPGHGQPILCAQFSPATSGLLATGSGDQTARIWDTVTGTPKFTLKGHTGAVIVVSWSPDGELLATCSMDQTARLWNPRTGESVNKVLKGHLKDIRALAWQPYHLWSDNTPFLATAGKDTTCRIWNVNTGQTEHILSGHTAAISCVKWGGTGGDKGTIITASHDKTLRIWDPVKGMLLHNLKGHAHWVNSLALSTDYVLRTGYFEPGTQVPATPEEKKQKAKERFEKVANVKGTLVETMVSASDDFTMYLWDPVQSKDKPITRMLGHQKMVNHVAFSPDGRLIASVSWDNHTKLWNPKDGAFIATLRGHVAPIYLCAFSADSRLLVTASKDTTLKVWNLRTFQLARDLPGHEDEVYAVDWSVDGQRVGSGGKDKAVRIWAN</sequence>
<dbReference type="CDD" id="cd00200">
    <property type="entry name" value="WD40"/>
    <property type="match status" value="1"/>
</dbReference>